<protein>
    <submittedName>
        <fullName evidence="8">RNA polymerase ECF-type sigma factor</fullName>
    </submittedName>
</protein>
<dbReference type="AlphaFoldDB" id="A0A5K7S6H3"/>
<dbReference type="InterPro" id="IPR039425">
    <property type="entry name" value="RNA_pol_sigma-70-like"/>
</dbReference>
<evidence type="ECO:0000256" key="4">
    <source>
        <dbReference type="ARBA" id="ARBA00023163"/>
    </source>
</evidence>
<dbReference type="GO" id="GO:0006352">
    <property type="term" value="P:DNA-templated transcription initiation"/>
    <property type="evidence" value="ECO:0007669"/>
    <property type="project" value="InterPro"/>
</dbReference>
<dbReference type="Pfam" id="PF04542">
    <property type="entry name" value="Sigma70_r2"/>
    <property type="match status" value="1"/>
</dbReference>
<dbReference type="SUPFAM" id="SSF88659">
    <property type="entry name" value="Sigma3 and sigma4 domains of RNA polymerase sigma factors"/>
    <property type="match status" value="1"/>
</dbReference>
<keyword evidence="2" id="KW-0805">Transcription regulation</keyword>
<dbReference type="Proteomes" id="UP001193389">
    <property type="component" value="Chromosome"/>
</dbReference>
<evidence type="ECO:0000256" key="5">
    <source>
        <dbReference type="SAM" id="Coils"/>
    </source>
</evidence>
<keyword evidence="5" id="KW-0175">Coiled coil</keyword>
<dbReference type="GO" id="GO:0003677">
    <property type="term" value="F:DNA binding"/>
    <property type="evidence" value="ECO:0007669"/>
    <property type="project" value="InterPro"/>
</dbReference>
<evidence type="ECO:0000256" key="2">
    <source>
        <dbReference type="ARBA" id="ARBA00023015"/>
    </source>
</evidence>
<dbReference type="InterPro" id="IPR013325">
    <property type="entry name" value="RNA_pol_sigma_r2"/>
</dbReference>
<name>A0A5K7S6H3_9BACT</name>
<dbReference type="InterPro" id="IPR014284">
    <property type="entry name" value="RNA_pol_sigma-70_dom"/>
</dbReference>
<proteinExistence type="inferred from homology"/>
<dbReference type="NCBIfam" id="TIGR02985">
    <property type="entry name" value="Sig70_bacteroi1"/>
    <property type="match status" value="1"/>
</dbReference>
<dbReference type="InterPro" id="IPR014327">
    <property type="entry name" value="RNA_pol_sigma70_bacteroid"/>
</dbReference>
<evidence type="ECO:0000313" key="9">
    <source>
        <dbReference type="Proteomes" id="UP001193389"/>
    </source>
</evidence>
<sequence>MENIQLNIRLKEGNPSAFEELFKKTFPRMLGYCKLFIHDQAQANDLVQECFVKLWEKRNTIKSTQSIESLLFVMLRNKCLNFLRDQKLRDFEKNIELLKENELQHLYQLDFIGKEEKTLEESLIEAIRESVEKLPEKRKLVFIKAKIEGKKNKDVADELGISLKAVEKHLHQAKEQIRTEVLEKFPLLSILIAFILR</sequence>
<dbReference type="InterPro" id="IPR036388">
    <property type="entry name" value="WH-like_DNA-bd_sf"/>
</dbReference>
<keyword evidence="9" id="KW-1185">Reference proteome</keyword>
<dbReference type="RefSeq" id="WP_318351319.1">
    <property type="nucleotide sequence ID" value="NZ_AP018694.1"/>
</dbReference>
<dbReference type="Gene3D" id="1.10.10.10">
    <property type="entry name" value="Winged helix-like DNA-binding domain superfamily/Winged helix DNA-binding domain"/>
    <property type="match status" value="1"/>
</dbReference>
<dbReference type="EMBL" id="AP018694">
    <property type="protein sequence ID" value="BBE17129.1"/>
    <property type="molecule type" value="Genomic_DNA"/>
</dbReference>
<dbReference type="KEGG" id="anf:AQPE_1278"/>
<dbReference type="GO" id="GO:0016987">
    <property type="term" value="F:sigma factor activity"/>
    <property type="evidence" value="ECO:0007669"/>
    <property type="project" value="UniProtKB-KW"/>
</dbReference>
<dbReference type="InterPro" id="IPR013324">
    <property type="entry name" value="RNA_pol_sigma_r3/r4-like"/>
</dbReference>
<dbReference type="Pfam" id="PF08281">
    <property type="entry name" value="Sigma70_r4_2"/>
    <property type="match status" value="1"/>
</dbReference>
<evidence type="ECO:0000256" key="1">
    <source>
        <dbReference type="ARBA" id="ARBA00010641"/>
    </source>
</evidence>
<feature type="coiled-coil region" evidence="5">
    <location>
        <begin position="156"/>
        <end position="183"/>
    </location>
</feature>
<dbReference type="PANTHER" id="PTHR43133:SF46">
    <property type="entry name" value="RNA POLYMERASE SIGMA-70 FACTOR ECF SUBFAMILY"/>
    <property type="match status" value="1"/>
</dbReference>
<keyword evidence="3" id="KW-0731">Sigma factor</keyword>
<dbReference type="SUPFAM" id="SSF88946">
    <property type="entry name" value="Sigma2 domain of RNA polymerase sigma factors"/>
    <property type="match status" value="1"/>
</dbReference>
<reference evidence="8" key="1">
    <citation type="journal article" date="2020" name="Int. J. Syst. Evol. Microbiol.">
        <title>Aquipluma nitroreducens gen. nov. sp. nov., a novel facultatively anaerobic bacterium isolated from a freshwater lake.</title>
        <authorList>
            <person name="Watanabe M."/>
            <person name="Kojima H."/>
            <person name="Fukui M."/>
        </authorList>
    </citation>
    <scope>NUCLEOTIDE SEQUENCE</scope>
    <source>
        <strain evidence="8">MeG22</strain>
    </source>
</reference>
<keyword evidence="4" id="KW-0804">Transcription</keyword>
<gene>
    <name evidence="8" type="ORF">AQPE_1278</name>
</gene>
<evidence type="ECO:0000256" key="3">
    <source>
        <dbReference type="ARBA" id="ARBA00023082"/>
    </source>
</evidence>
<accession>A0A5K7S6H3</accession>
<feature type="domain" description="RNA polymerase sigma-70 region 2" evidence="6">
    <location>
        <begin position="21"/>
        <end position="87"/>
    </location>
</feature>
<dbReference type="Gene3D" id="1.10.1740.10">
    <property type="match status" value="1"/>
</dbReference>
<dbReference type="NCBIfam" id="TIGR02937">
    <property type="entry name" value="sigma70-ECF"/>
    <property type="match status" value="1"/>
</dbReference>
<comment type="similarity">
    <text evidence="1">Belongs to the sigma-70 factor family. ECF subfamily.</text>
</comment>
<dbReference type="InterPro" id="IPR007627">
    <property type="entry name" value="RNA_pol_sigma70_r2"/>
</dbReference>
<evidence type="ECO:0000259" key="7">
    <source>
        <dbReference type="Pfam" id="PF08281"/>
    </source>
</evidence>
<dbReference type="PANTHER" id="PTHR43133">
    <property type="entry name" value="RNA POLYMERASE ECF-TYPE SIGMA FACTO"/>
    <property type="match status" value="1"/>
</dbReference>
<evidence type="ECO:0000259" key="6">
    <source>
        <dbReference type="Pfam" id="PF04542"/>
    </source>
</evidence>
<feature type="domain" description="RNA polymerase sigma factor 70 region 4 type 2" evidence="7">
    <location>
        <begin position="125"/>
        <end position="176"/>
    </location>
</feature>
<dbReference type="InterPro" id="IPR013249">
    <property type="entry name" value="RNA_pol_sigma70_r4_t2"/>
</dbReference>
<evidence type="ECO:0000313" key="8">
    <source>
        <dbReference type="EMBL" id="BBE17129.1"/>
    </source>
</evidence>
<organism evidence="8 9">
    <name type="scientific">Aquipluma nitroreducens</name>
    <dbReference type="NCBI Taxonomy" id="2010828"/>
    <lineage>
        <taxon>Bacteria</taxon>
        <taxon>Pseudomonadati</taxon>
        <taxon>Bacteroidota</taxon>
        <taxon>Bacteroidia</taxon>
        <taxon>Marinilabiliales</taxon>
        <taxon>Prolixibacteraceae</taxon>
        <taxon>Aquipluma</taxon>
    </lineage>
</organism>